<keyword evidence="4" id="KW-1185">Reference proteome</keyword>
<dbReference type="GO" id="GO:0004720">
    <property type="term" value="F:protein-lysine 6-oxidase activity"/>
    <property type="evidence" value="ECO:0007669"/>
    <property type="project" value="TreeGrafter"/>
</dbReference>
<dbReference type="GO" id="GO:0030199">
    <property type="term" value="P:collagen fibril organization"/>
    <property type="evidence" value="ECO:0007669"/>
    <property type="project" value="TreeGrafter"/>
</dbReference>
<dbReference type="KEGG" id="cvr:CHLNCDRAFT_23828"/>
<dbReference type="PRINTS" id="PR00258">
    <property type="entry name" value="SPERACTRCPTR"/>
</dbReference>
<proteinExistence type="predicted"/>
<keyword evidence="1" id="KW-1015">Disulfide bond</keyword>
<dbReference type="SUPFAM" id="SSF56487">
    <property type="entry name" value="SRCR-like"/>
    <property type="match status" value="3"/>
</dbReference>
<reference evidence="3 4" key="1">
    <citation type="journal article" date="2010" name="Plant Cell">
        <title>The Chlorella variabilis NC64A genome reveals adaptation to photosymbiosis, coevolution with viruses, and cryptic sex.</title>
        <authorList>
            <person name="Blanc G."/>
            <person name="Duncan G."/>
            <person name="Agarkova I."/>
            <person name="Borodovsky M."/>
            <person name="Gurnon J."/>
            <person name="Kuo A."/>
            <person name="Lindquist E."/>
            <person name="Lucas S."/>
            <person name="Pangilinan J."/>
            <person name="Polle J."/>
            <person name="Salamov A."/>
            <person name="Terry A."/>
            <person name="Yamada T."/>
            <person name="Dunigan D.D."/>
            <person name="Grigoriev I.V."/>
            <person name="Claverie J.M."/>
            <person name="Van Etten J.L."/>
        </authorList>
    </citation>
    <scope>NUCLEOTIDE SEQUENCE [LARGE SCALE GENOMIC DNA]</scope>
    <source>
        <strain evidence="3 4">NC64A</strain>
    </source>
</reference>
<dbReference type="Pfam" id="PF00530">
    <property type="entry name" value="SRCR"/>
    <property type="match status" value="3"/>
</dbReference>
<dbReference type="GO" id="GO:0016020">
    <property type="term" value="C:membrane"/>
    <property type="evidence" value="ECO:0007669"/>
    <property type="project" value="InterPro"/>
</dbReference>
<dbReference type="OrthoDB" id="547695at2759"/>
<evidence type="ECO:0000259" key="2">
    <source>
        <dbReference type="PROSITE" id="PS50287"/>
    </source>
</evidence>
<dbReference type="InterPro" id="IPR036772">
    <property type="entry name" value="SRCR-like_dom_sf"/>
</dbReference>
<dbReference type="OMA" id="CKGDEFF"/>
<gene>
    <name evidence="3" type="ORF">CHLNCDRAFT_23828</name>
</gene>
<dbReference type="InParanoid" id="E1ZH14"/>
<feature type="non-terminal residue" evidence="3">
    <location>
        <position position="228"/>
    </location>
</feature>
<dbReference type="EMBL" id="GL433846">
    <property type="protein sequence ID" value="EFN54846.1"/>
    <property type="molecule type" value="Genomic_DNA"/>
</dbReference>
<protein>
    <recommendedName>
        <fullName evidence="2">SRCR domain-containing protein</fullName>
    </recommendedName>
</protein>
<dbReference type="Gene3D" id="3.10.250.10">
    <property type="entry name" value="SRCR-like domain"/>
    <property type="match status" value="3"/>
</dbReference>
<sequence>RWGKVCSGGFGAEEASVVCRELGLSGGRASATFPARPGLPFIIGRVACTGSERRLAECKFVATAACATGKAAGVVCSEPPPMGMRLVEGKSRYEGRLEVNFGGRWGTVCDARGTFSQDMARMVCYKLGMVGGKARRAPRPGKLPILLSGVKCDARAADLSACSFNTATKACTHAMDVGIECTRAAIGQVRLVGGKSTLKGRVEVRIGSRWGTVCPFNEEEAQVVCRSL</sequence>
<dbReference type="STRING" id="554065.E1ZH14"/>
<feature type="non-terminal residue" evidence="3">
    <location>
        <position position="1"/>
    </location>
</feature>
<organism evidence="4">
    <name type="scientific">Chlorella variabilis</name>
    <name type="common">Green alga</name>
    <dbReference type="NCBI Taxonomy" id="554065"/>
    <lineage>
        <taxon>Eukaryota</taxon>
        <taxon>Viridiplantae</taxon>
        <taxon>Chlorophyta</taxon>
        <taxon>core chlorophytes</taxon>
        <taxon>Trebouxiophyceae</taxon>
        <taxon>Chlorellales</taxon>
        <taxon>Chlorellaceae</taxon>
        <taxon>Chlorella clade</taxon>
        <taxon>Chlorella</taxon>
    </lineage>
</organism>
<dbReference type="InterPro" id="IPR050912">
    <property type="entry name" value="LOX-like_protein"/>
</dbReference>
<evidence type="ECO:0000313" key="3">
    <source>
        <dbReference type="EMBL" id="EFN54846.1"/>
    </source>
</evidence>
<dbReference type="GO" id="GO:0005615">
    <property type="term" value="C:extracellular space"/>
    <property type="evidence" value="ECO:0007669"/>
    <property type="project" value="TreeGrafter"/>
</dbReference>
<dbReference type="AlphaFoldDB" id="E1ZH14"/>
<feature type="domain" description="SRCR" evidence="2">
    <location>
        <begin position="84"/>
        <end position="182"/>
    </location>
</feature>
<evidence type="ECO:0000313" key="4">
    <source>
        <dbReference type="Proteomes" id="UP000008141"/>
    </source>
</evidence>
<feature type="domain" description="SRCR" evidence="2">
    <location>
        <begin position="1"/>
        <end position="77"/>
    </location>
</feature>
<evidence type="ECO:0000256" key="1">
    <source>
        <dbReference type="ARBA" id="ARBA00023157"/>
    </source>
</evidence>
<dbReference type="RefSeq" id="XP_005846948.1">
    <property type="nucleotide sequence ID" value="XM_005846886.1"/>
</dbReference>
<dbReference type="Proteomes" id="UP000008141">
    <property type="component" value="Unassembled WGS sequence"/>
</dbReference>
<dbReference type="PANTHER" id="PTHR45817:SF4">
    <property type="entry name" value="LYSYL OXIDASE-LIKE-RELATED"/>
    <property type="match status" value="1"/>
</dbReference>
<accession>E1ZH14</accession>
<dbReference type="GeneID" id="17354191"/>
<name>E1ZH14_CHLVA</name>
<feature type="domain" description="SRCR" evidence="2">
    <location>
        <begin position="189"/>
        <end position="228"/>
    </location>
</feature>
<dbReference type="PROSITE" id="PS50287">
    <property type="entry name" value="SRCR_2"/>
    <property type="match status" value="3"/>
</dbReference>
<dbReference type="InterPro" id="IPR001190">
    <property type="entry name" value="SRCR"/>
</dbReference>
<dbReference type="PANTHER" id="PTHR45817">
    <property type="entry name" value="LYSYL OXIDASE-LIKE-RELATED"/>
    <property type="match status" value="1"/>
</dbReference>
<dbReference type="SMART" id="SM00202">
    <property type="entry name" value="SR"/>
    <property type="match status" value="2"/>
</dbReference>